<dbReference type="CDD" id="cd00303">
    <property type="entry name" value="retropepsin_like"/>
    <property type="match status" value="1"/>
</dbReference>
<organism evidence="2 3">
    <name type="scientific">Ziziphus jujuba</name>
    <name type="common">Chinese jujube</name>
    <name type="synonym">Ziziphus sativa</name>
    <dbReference type="NCBI Taxonomy" id="326968"/>
    <lineage>
        <taxon>Eukaryota</taxon>
        <taxon>Viridiplantae</taxon>
        <taxon>Streptophyta</taxon>
        <taxon>Embryophyta</taxon>
        <taxon>Tracheophyta</taxon>
        <taxon>Spermatophyta</taxon>
        <taxon>Magnoliopsida</taxon>
        <taxon>eudicotyledons</taxon>
        <taxon>Gunneridae</taxon>
        <taxon>Pentapetalae</taxon>
        <taxon>rosids</taxon>
        <taxon>fabids</taxon>
        <taxon>Rosales</taxon>
        <taxon>Rhamnaceae</taxon>
        <taxon>Paliureae</taxon>
        <taxon>Ziziphus</taxon>
    </lineage>
</organism>
<proteinExistence type="predicted"/>
<protein>
    <submittedName>
        <fullName evidence="3">Uncharacterized protein LOC107411590</fullName>
    </submittedName>
</protein>
<feature type="compositionally biased region" description="Basic and acidic residues" evidence="1">
    <location>
        <begin position="157"/>
        <end position="169"/>
    </location>
</feature>
<feature type="region of interest" description="Disordered" evidence="1">
    <location>
        <begin position="114"/>
        <end position="169"/>
    </location>
</feature>
<evidence type="ECO:0000313" key="3">
    <source>
        <dbReference type="RefSeq" id="XP_060673275.1"/>
    </source>
</evidence>
<dbReference type="GeneID" id="107411590"/>
<keyword evidence="2" id="KW-1185">Reference proteome</keyword>
<dbReference type="PANTHER" id="PTHR35046:SF9">
    <property type="entry name" value="RNA-DIRECTED DNA POLYMERASE"/>
    <property type="match status" value="1"/>
</dbReference>
<dbReference type="InterPro" id="IPR021109">
    <property type="entry name" value="Peptidase_aspartic_dom_sf"/>
</dbReference>
<dbReference type="Proteomes" id="UP001652623">
    <property type="component" value="Chromosome 5"/>
</dbReference>
<evidence type="ECO:0000313" key="2">
    <source>
        <dbReference type="Proteomes" id="UP001652623"/>
    </source>
</evidence>
<gene>
    <name evidence="3" type="primary">LOC107411590</name>
</gene>
<reference evidence="3" key="1">
    <citation type="submission" date="2025-08" db="UniProtKB">
        <authorList>
            <consortium name="RefSeq"/>
        </authorList>
    </citation>
    <scope>IDENTIFICATION</scope>
    <source>
        <tissue evidence="3">Seedling</tissue>
    </source>
</reference>
<sequence length="251" mass="28798">MIIDSENCANVISTVAVEKLGLTTIKYPKPYRLEWLNDSGKIKVNKQVKVKFSIDNYVHVVSYDVAPMHTEHILLGRPWQFDKNTIHYGQENSIVVRFKGKKIKLKPLTPRKVFRDQMQMQQRKEAERQKGKAIMPLTTSTSIQDRKVKPNHSSKSSKPESEKTEKEKKKINFYLSQGEIKREFLNKKPMLIMLSKDAYLNHLANLEEPVFPSFVSSLLQEFNDIFPEEIPGGLSPIDFISGAAIPNRPAT</sequence>
<dbReference type="RefSeq" id="XP_060673275.1">
    <property type="nucleotide sequence ID" value="XM_060817292.1"/>
</dbReference>
<name>A0ABM4A967_ZIZJJ</name>
<evidence type="ECO:0000256" key="1">
    <source>
        <dbReference type="SAM" id="MobiDB-lite"/>
    </source>
</evidence>
<dbReference type="PANTHER" id="PTHR35046">
    <property type="entry name" value="ZINC KNUCKLE (CCHC-TYPE) FAMILY PROTEIN"/>
    <property type="match status" value="1"/>
</dbReference>
<dbReference type="Gene3D" id="2.40.70.10">
    <property type="entry name" value="Acid Proteases"/>
    <property type="match status" value="1"/>
</dbReference>
<accession>A0ABM4A967</accession>